<proteinExistence type="predicted"/>
<accession>A0AAV4FBP2</accession>
<organism evidence="3 4">
    <name type="scientific">Elysia marginata</name>
    <dbReference type="NCBI Taxonomy" id="1093978"/>
    <lineage>
        <taxon>Eukaryota</taxon>
        <taxon>Metazoa</taxon>
        <taxon>Spiralia</taxon>
        <taxon>Lophotrochozoa</taxon>
        <taxon>Mollusca</taxon>
        <taxon>Gastropoda</taxon>
        <taxon>Heterobranchia</taxon>
        <taxon>Euthyneura</taxon>
        <taxon>Panpulmonata</taxon>
        <taxon>Sacoglossa</taxon>
        <taxon>Placobranchoidea</taxon>
        <taxon>Plakobranchidae</taxon>
        <taxon>Elysia</taxon>
    </lineage>
</organism>
<feature type="transmembrane region" description="Helical" evidence="2">
    <location>
        <begin position="83"/>
        <end position="99"/>
    </location>
</feature>
<evidence type="ECO:0000256" key="2">
    <source>
        <dbReference type="SAM" id="Phobius"/>
    </source>
</evidence>
<keyword evidence="4" id="KW-1185">Reference proteome</keyword>
<dbReference type="AlphaFoldDB" id="A0AAV4FBP2"/>
<keyword evidence="2" id="KW-0812">Transmembrane</keyword>
<name>A0AAV4FBP2_9GAST</name>
<dbReference type="Proteomes" id="UP000762676">
    <property type="component" value="Unassembled WGS sequence"/>
</dbReference>
<keyword evidence="2" id="KW-0472">Membrane</keyword>
<protein>
    <submittedName>
        <fullName evidence="3">Uncharacterized protein</fullName>
    </submittedName>
</protein>
<sequence>MSITKILKPQIESKNIGEGPLGSGQPYAFTPPSCLRRNPRLNDSRNRDYTKPGAIVANQDGRHFSASRDLIGFVRQCARCRMIISKALGVVVSILFAVACS</sequence>
<keyword evidence="2" id="KW-1133">Transmembrane helix</keyword>
<feature type="compositionally biased region" description="Basic and acidic residues" evidence="1">
    <location>
        <begin position="40"/>
        <end position="50"/>
    </location>
</feature>
<feature type="region of interest" description="Disordered" evidence="1">
    <location>
        <begin position="14"/>
        <end position="52"/>
    </location>
</feature>
<evidence type="ECO:0000313" key="3">
    <source>
        <dbReference type="EMBL" id="GFR70441.1"/>
    </source>
</evidence>
<evidence type="ECO:0000256" key="1">
    <source>
        <dbReference type="SAM" id="MobiDB-lite"/>
    </source>
</evidence>
<gene>
    <name evidence="3" type="ORF">ElyMa_002072000</name>
</gene>
<dbReference type="EMBL" id="BMAT01004218">
    <property type="protein sequence ID" value="GFR70441.1"/>
    <property type="molecule type" value="Genomic_DNA"/>
</dbReference>
<evidence type="ECO:0000313" key="4">
    <source>
        <dbReference type="Proteomes" id="UP000762676"/>
    </source>
</evidence>
<reference evidence="3 4" key="1">
    <citation type="journal article" date="2021" name="Elife">
        <title>Chloroplast acquisition without the gene transfer in kleptoplastic sea slugs, Plakobranchus ocellatus.</title>
        <authorList>
            <person name="Maeda T."/>
            <person name="Takahashi S."/>
            <person name="Yoshida T."/>
            <person name="Shimamura S."/>
            <person name="Takaki Y."/>
            <person name="Nagai Y."/>
            <person name="Toyoda A."/>
            <person name="Suzuki Y."/>
            <person name="Arimoto A."/>
            <person name="Ishii H."/>
            <person name="Satoh N."/>
            <person name="Nishiyama T."/>
            <person name="Hasebe M."/>
            <person name="Maruyama T."/>
            <person name="Minagawa J."/>
            <person name="Obokata J."/>
            <person name="Shigenobu S."/>
        </authorList>
    </citation>
    <scope>NUCLEOTIDE SEQUENCE [LARGE SCALE GENOMIC DNA]</scope>
</reference>
<comment type="caution">
    <text evidence="3">The sequence shown here is derived from an EMBL/GenBank/DDBJ whole genome shotgun (WGS) entry which is preliminary data.</text>
</comment>